<organism evidence="1 2">
    <name type="scientific">Candidatus Borkfalkia faecavium</name>
    <dbReference type="NCBI Taxonomy" id="2838508"/>
    <lineage>
        <taxon>Bacteria</taxon>
        <taxon>Bacillati</taxon>
        <taxon>Bacillota</taxon>
        <taxon>Clostridia</taxon>
        <taxon>Christensenellales</taxon>
        <taxon>Christensenellaceae</taxon>
        <taxon>Candidatus Borkfalkia</taxon>
    </lineage>
</organism>
<reference evidence="1" key="1">
    <citation type="journal article" date="2021" name="PeerJ">
        <title>Extensive microbial diversity within the chicken gut microbiome revealed by metagenomics and culture.</title>
        <authorList>
            <person name="Gilroy R."/>
            <person name="Ravi A."/>
            <person name="Getino M."/>
            <person name="Pursley I."/>
            <person name="Horton D.L."/>
            <person name="Alikhan N.F."/>
            <person name="Baker D."/>
            <person name="Gharbi K."/>
            <person name="Hall N."/>
            <person name="Watson M."/>
            <person name="Adriaenssens E.M."/>
            <person name="Foster-Nyarko E."/>
            <person name="Jarju S."/>
            <person name="Secka A."/>
            <person name="Antonio M."/>
            <person name="Oren A."/>
            <person name="Chaudhuri R.R."/>
            <person name="La Ragione R."/>
            <person name="Hildebrand F."/>
            <person name="Pallen M.J."/>
        </authorList>
    </citation>
    <scope>NUCLEOTIDE SEQUENCE</scope>
    <source>
        <strain evidence="1">2189</strain>
    </source>
</reference>
<dbReference type="Proteomes" id="UP000886847">
    <property type="component" value="Unassembled WGS sequence"/>
</dbReference>
<proteinExistence type="predicted"/>
<sequence>MMTSPEEFYKVRLQGKNEQQVLSVIEGIRQRMEWLKMQIEDPRRAYGEGEENLGKRRQLVMEREYLALAKRALADCGGKYVPSKAELKAAAFDRRLQHICRAEFSSECLFRDRFLRVITVDPVTGEIAYKELIGMAYCEISIEDGCPRSREELIGRLQALHLGEWRRAYFPEQYGMSVLDGEQWELRFAFANSKRSVIFEGSNVYPFNFDEVRQLFGQRY</sequence>
<gene>
    <name evidence="1" type="ORF">H9851_03815</name>
</gene>
<reference evidence="1" key="2">
    <citation type="submission" date="2021-04" db="EMBL/GenBank/DDBJ databases">
        <authorList>
            <person name="Gilroy R."/>
        </authorList>
    </citation>
    <scope>NUCLEOTIDE SEQUENCE</scope>
    <source>
        <strain evidence="1">2189</strain>
    </source>
</reference>
<evidence type="ECO:0000313" key="2">
    <source>
        <dbReference type="Proteomes" id="UP000886847"/>
    </source>
</evidence>
<name>A0A9D1W079_9FIRM</name>
<evidence type="ECO:0000313" key="1">
    <source>
        <dbReference type="EMBL" id="HIX50391.1"/>
    </source>
</evidence>
<protein>
    <submittedName>
        <fullName evidence="1">Uncharacterized protein</fullName>
    </submittedName>
</protein>
<accession>A0A9D1W079</accession>
<dbReference type="EMBL" id="DXEW01000020">
    <property type="protein sequence ID" value="HIX50391.1"/>
    <property type="molecule type" value="Genomic_DNA"/>
</dbReference>
<dbReference type="AlphaFoldDB" id="A0A9D1W079"/>
<comment type="caution">
    <text evidence="1">The sequence shown here is derived from an EMBL/GenBank/DDBJ whole genome shotgun (WGS) entry which is preliminary data.</text>
</comment>